<reference evidence="1" key="1">
    <citation type="journal article" date="2022" name="IScience">
        <title>Evolution of zygomycete secretomes and the origins of terrestrial fungal ecologies.</title>
        <authorList>
            <person name="Chang Y."/>
            <person name="Wang Y."/>
            <person name="Mondo S."/>
            <person name="Ahrendt S."/>
            <person name="Andreopoulos W."/>
            <person name="Barry K."/>
            <person name="Beard J."/>
            <person name="Benny G.L."/>
            <person name="Blankenship S."/>
            <person name="Bonito G."/>
            <person name="Cuomo C."/>
            <person name="Desiro A."/>
            <person name="Gervers K.A."/>
            <person name="Hundley H."/>
            <person name="Kuo A."/>
            <person name="LaButti K."/>
            <person name="Lang B.F."/>
            <person name="Lipzen A."/>
            <person name="O'Donnell K."/>
            <person name="Pangilinan J."/>
            <person name="Reynolds N."/>
            <person name="Sandor L."/>
            <person name="Smith M.E."/>
            <person name="Tsang A."/>
            <person name="Grigoriev I.V."/>
            <person name="Stajich J.E."/>
            <person name="Spatafora J.W."/>
        </authorList>
    </citation>
    <scope>NUCLEOTIDE SEQUENCE</scope>
    <source>
        <strain evidence="1">RSA 2281</strain>
    </source>
</reference>
<evidence type="ECO:0000313" key="2">
    <source>
        <dbReference type="Proteomes" id="UP001209540"/>
    </source>
</evidence>
<name>A0AAD5JP03_9FUNG</name>
<evidence type="ECO:0000313" key="1">
    <source>
        <dbReference type="EMBL" id="KAI9247123.1"/>
    </source>
</evidence>
<dbReference type="Proteomes" id="UP001209540">
    <property type="component" value="Unassembled WGS sequence"/>
</dbReference>
<dbReference type="EMBL" id="JAIXMP010000043">
    <property type="protein sequence ID" value="KAI9247123.1"/>
    <property type="molecule type" value="Genomic_DNA"/>
</dbReference>
<sequence>MKQRKIVSSIGYVEIKADRSESTKRHEDMVRLVAFCQETLNSTKLNAITAIQAVGYYISFYHFMKVDNVDLMIELYSFEVPKYISQLSQTLSSFNLLKQVMVCSDKYCVNDDSTNPQTRKRENNDCNLDQATLDKILNQKKPRTVFSSLSFKK</sequence>
<keyword evidence="2" id="KW-1185">Reference proteome</keyword>
<dbReference type="AlphaFoldDB" id="A0AAD5JP03"/>
<reference evidence="1" key="2">
    <citation type="submission" date="2023-02" db="EMBL/GenBank/DDBJ databases">
        <authorList>
            <consortium name="DOE Joint Genome Institute"/>
            <person name="Mondo S.J."/>
            <person name="Chang Y."/>
            <person name="Wang Y."/>
            <person name="Ahrendt S."/>
            <person name="Andreopoulos W."/>
            <person name="Barry K."/>
            <person name="Beard J."/>
            <person name="Benny G.L."/>
            <person name="Blankenship S."/>
            <person name="Bonito G."/>
            <person name="Cuomo C."/>
            <person name="Desiro A."/>
            <person name="Gervers K.A."/>
            <person name="Hundley H."/>
            <person name="Kuo A."/>
            <person name="LaButti K."/>
            <person name="Lang B.F."/>
            <person name="Lipzen A."/>
            <person name="O'Donnell K."/>
            <person name="Pangilinan J."/>
            <person name="Reynolds N."/>
            <person name="Sandor L."/>
            <person name="Smith M.W."/>
            <person name="Tsang A."/>
            <person name="Grigoriev I.V."/>
            <person name="Stajich J.E."/>
            <person name="Spatafora J.W."/>
        </authorList>
    </citation>
    <scope>NUCLEOTIDE SEQUENCE</scope>
    <source>
        <strain evidence="1">RSA 2281</strain>
    </source>
</reference>
<gene>
    <name evidence="1" type="ORF">BDA99DRAFT_256952</name>
</gene>
<comment type="caution">
    <text evidence="1">The sequence shown here is derived from an EMBL/GenBank/DDBJ whole genome shotgun (WGS) entry which is preliminary data.</text>
</comment>
<protein>
    <submittedName>
        <fullName evidence="1">Uncharacterized protein</fullName>
    </submittedName>
</protein>
<organism evidence="1 2">
    <name type="scientific">Phascolomyces articulosus</name>
    <dbReference type="NCBI Taxonomy" id="60185"/>
    <lineage>
        <taxon>Eukaryota</taxon>
        <taxon>Fungi</taxon>
        <taxon>Fungi incertae sedis</taxon>
        <taxon>Mucoromycota</taxon>
        <taxon>Mucoromycotina</taxon>
        <taxon>Mucoromycetes</taxon>
        <taxon>Mucorales</taxon>
        <taxon>Lichtheimiaceae</taxon>
        <taxon>Phascolomyces</taxon>
    </lineage>
</organism>
<proteinExistence type="predicted"/>
<accession>A0AAD5JP03</accession>